<comment type="caution">
    <text evidence="2">The sequence shown here is derived from an EMBL/GenBank/DDBJ whole genome shotgun (WGS) entry which is preliminary data.</text>
</comment>
<dbReference type="EMBL" id="MU864354">
    <property type="protein sequence ID" value="KAK4192506.1"/>
    <property type="molecule type" value="Genomic_DNA"/>
</dbReference>
<gene>
    <name evidence="2" type="ORF">QBC35DRAFT_447349</name>
</gene>
<feature type="compositionally biased region" description="Polar residues" evidence="1">
    <location>
        <begin position="27"/>
        <end position="37"/>
    </location>
</feature>
<feature type="compositionally biased region" description="Basic and acidic residues" evidence="1">
    <location>
        <begin position="14"/>
        <end position="26"/>
    </location>
</feature>
<reference evidence="2" key="1">
    <citation type="journal article" date="2023" name="Mol. Phylogenet. Evol.">
        <title>Genome-scale phylogeny and comparative genomics of the fungal order Sordariales.</title>
        <authorList>
            <person name="Hensen N."/>
            <person name="Bonometti L."/>
            <person name="Westerberg I."/>
            <person name="Brannstrom I.O."/>
            <person name="Guillou S."/>
            <person name="Cros-Aarteil S."/>
            <person name="Calhoun S."/>
            <person name="Haridas S."/>
            <person name="Kuo A."/>
            <person name="Mondo S."/>
            <person name="Pangilinan J."/>
            <person name="Riley R."/>
            <person name="LaButti K."/>
            <person name="Andreopoulos B."/>
            <person name="Lipzen A."/>
            <person name="Chen C."/>
            <person name="Yan M."/>
            <person name="Daum C."/>
            <person name="Ng V."/>
            <person name="Clum A."/>
            <person name="Steindorff A."/>
            <person name="Ohm R.A."/>
            <person name="Martin F."/>
            <person name="Silar P."/>
            <person name="Natvig D.O."/>
            <person name="Lalanne C."/>
            <person name="Gautier V."/>
            <person name="Ament-Velasquez S.L."/>
            <person name="Kruys A."/>
            <person name="Hutchinson M.I."/>
            <person name="Powell A.J."/>
            <person name="Barry K."/>
            <person name="Miller A.N."/>
            <person name="Grigoriev I.V."/>
            <person name="Debuchy R."/>
            <person name="Gladieux P."/>
            <person name="Hiltunen Thoren M."/>
            <person name="Johannesson H."/>
        </authorList>
    </citation>
    <scope>NUCLEOTIDE SEQUENCE</scope>
    <source>
        <strain evidence="2">PSN309</strain>
    </source>
</reference>
<evidence type="ECO:0000313" key="3">
    <source>
        <dbReference type="Proteomes" id="UP001302126"/>
    </source>
</evidence>
<feature type="region of interest" description="Disordered" evidence="1">
    <location>
        <begin position="83"/>
        <end position="108"/>
    </location>
</feature>
<dbReference type="AlphaFoldDB" id="A0AAN6X2N3"/>
<protein>
    <submittedName>
        <fullName evidence="2">Uncharacterized protein</fullName>
    </submittedName>
</protein>
<evidence type="ECO:0000256" key="1">
    <source>
        <dbReference type="SAM" id="MobiDB-lite"/>
    </source>
</evidence>
<reference evidence="2" key="2">
    <citation type="submission" date="2023-05" db="EMBL/GenBank/DDBJ databases">
        <authorList>
            <consortium name="Lawrence Berkeley National Laboratory"/>
            <person name="Steindorff A."/>
            <person name="Hensen N."/>
            <person name="Bonometti L."/>
            <person name="Westerberg I."/>
            <person name="Brannstrom I.O."/>
            <person name="Guillou S."/>
            <person name="Cros-Aarteil S."/>
            <person name="Calhoun S."/>
            <person name="Haridas S."/>
            <person name="Kuo A."/>
            <person name="Mondo S."/>
            <person name="Pangilinan J."/>
            <person name="Riley R."/>
            <person name="Labutti K."/>
            <person name="Andreopoulos B."/>
            <person name="Lipzen A."/>
            <person name="Chen C."/>
            <person name="Yanf M."/>
            <person name="Daum C."/>
            <person name="Ng V."/>
            <person name="Clum A."/>
            <person name="Ohm R."/>
            <person name="Martin F."/>
            <person name="Silar P."/>
            <person name="Natvig D."/>
            <person name="Lalanne C."/>
            <person name="Gautier V."/>
            <person name="Ament-Velasquez S.L."/>
            <person name="Kruys A."/>
            <person name="Hutchinson M.I."/>
            <person name="Powell A.J."/>
            <person name="Barry K."/>
            <person name="Miller A.N."/>
            <person name="Grigoriev I.V."/>
            <person name="Debuchy R."/>
            <person name="Gladieux P."/>
            <person name="Thoren M.H."/>
            <person name="Johannesson H."/>
        </authorList>
    </citation>
    <scope>NUCLEOTIDE SEQUENCE</scope>
    <source>
        <strain evidence="2">PSN309</strain>
    </source>
</reference>
<accession>A0AAN6X2N3</accession>
<feature type="compositionally biased region" description="Polar residues" evidence="1">
    <location>
        <begin position="91"/>
        <end position="101"/>
    </location>
</feature>
<feature type="compositionally biased region" description="Low complexity" evidence="1">
    <location>
        <begin position="1"/>
        <end position="13"/>
    </location>
</feature>
<keyword evidence="3" id="KW-1185">Reference proteome</keyword>
<sequence length="126" mass="14530">MSILSRNRLSASRLRQERDRAYEEQQQHASAFSSLLDRSNHDFEPASSPPRQLRSRAKSSLLDYHSKPWLAVVENQERAPARKLVKDMNGSRPSFSTSLSDSDGAKEKGLLRRQIAKLKSFYRREK</sequence>
<proteinExistence type="predicted"/>
<name>A0AAN6X2N3_9PEZI</name>
<evidence type="ECO:0000313" key="2">
    <source>
        <dbReference type="EMBL" id="KAK4192506.1"/>
    </source>
</evidence>
<feature type="region of interest" description="Disordered" evidence="1">
    <location>
        <begin position="1"/>
        <end position="58"/>
    </location>
</feature>
<organism evidence="2 3">
    <name type="scientific">Podospora australis</name>
    <dbReference type="NCBI Taxonomy" id="1536484"/>
    <lineage>
        <taxon>Eukaryota</taxon>
        <taxon>Fungi</taxon>
        <taxon>Dikarya</taxon>
        <taxon>Ascomycota</taxon>
        <taxon>Pezizomycotina</taxon>
        <taxon>Sordariomycetes</taxon>
        <taxon>Sordariomycetidae</taxon>
        <taxon>Sordariales</taxon>
        <taxon>Podosporaceae</taxon>
        <taxon>Podospora</taxon>
    </lineage>
</organism>
<dbReference type="Proteomes" id="UP001302126">
    <property type="component" value="Unassembled WGS sequence"/>
</dbReference>